<sequence>MAAPPTLRRLLAVGRQRLFSAAATAAASTPTAPLTPESILYNLSSLSKDPNRALAFFRNSVASGHPVGSAAYNLMLRTLASHPSSAQSHFWTFLRDMQDAGHSVDEGTYLAALASFKKANLAADYASLTAHHAKARDEAQAATPISAAAEAVRDHEGSEELDKKLEAIIDLPPLTETAVAKVLSKLKDYPIKALAFFRWAGRQKGYKHGSVAYNAMARVLGREESVQEFWELIQEMKAGGMHVDIDSYVKLSRNFQKRHMLKETVELYELMMDSPFKPSQKDGPLIIRRISLGPSPDLELVNRVVSKFETVWESMTKEMFDGIHRALTSNGRFDEAAEIVQRMRAEGHQPDNITYSQLVFGLCRVNKLEDARNVFDEMEAEGCAPDLKTWTMLIQGHCEAGDVDKALQFFTELIEKDLEADANLLDVVVKGLCSQDKIDAAYALFVEMVDKAHLKPWRATYKHVIEELLRFKKLEEALALLRSMKARKFPPFVDPFPSHIAKYGTFEDGREFLKALAMNNSPSHTAYLHVFKSFFEEGRYSEAQDLLYRCPNHIRKHRDITKLFESIKAKIKKREQNGNRNGKFIGEKCTNRGAAFASDGEQVKMRLLLSSSLLPRCRCRRRD</sequence>
<dbReference type="InterPro" id="IPR002885">
    <property type="entry name" value="PPR_rpt"/>
</dbReference>
<dbReference type="PROSITE" id="PS51375">
    <property type="entry name" value="PPR"/>
    <property type="match status" value="5"/>
</dbReference>
<dbReference type="InterPro" id="IPR044578">
    <property type="entry name" value="BIR6-like"/>
</dbReference>
<protein>
    <recommendedName>
        <fullName evidence="6">Pentacotripeptide-repeat region of PRORP domain-containing protein</fullName>
    </recommendedName>
</protein>
<evidence type="ECO:0000313" key="4">
    <source>
        <dbReference type="EMBL" id="TVU37033.1"/>
    </source>
</evidence>
<gene>
    <name evidence="4" type="ORF">EJB05_18998</name>
</gene>
<feature type="non-terminal residue" evidence="4">
    <location>
        <position position="1"/>
    </location>
</feature>
<name>A0A5J9VLL9_9POAL</name>
<dbReference type="Proteomes" id="UP000324897">
    <property type="component" value="Unassembled WGS sequence"/>
</dbReference>
<evidence type="ECO:0000313" key="5">
    <source>
        <dbReference type="Proteomes" id="UP000324897"/>
    </source>
</evidence>
<proteinExistence type="predicted"/>
<dbReference type="GO" id="GO:0008380">
    <property type="term" value="P:RNA splicing"/>
    <property type="evidence" value="ECO:0007669"/>
    <property type="project" value="InterPro"/>
</dbReference>
<dbReference type="OrthoDB" id="185373at2759"/>
<feature type="repeat" description="PPR" evidence="3">
    <location>
        <begin position="209"/>
        <end position="243"/>
    </location>
</feature>
<dbReference type="NCBIfam" id="TIGR00756">
    <property type="entry name" value="PPR"/>
    <property type="match status" value="4"/>
</dbReference>
<evidence type="ECO:0000256" key="2">
    <source>
        <dbReference type="ARBA" id="ARBA00022946"/>
    </source>
</evidence>
<dbReference type="InterPro" id="IPR011990">
    <property type="entry name" value="TPR-like_helical_dom_sf"/>
</dbReference>
<keyword evidence="1" id="KW-0677">Repeat</keyword>
<keyword evidence="2" id="KW-0809">Transit peptide</keyword>
<evidence type="ECO:0008006" key="6">
    <source>
        <dbReference type="Google" id="ProtNLM"/>
    </source>
</evidence>
<keyword evidence="5" id="KW-1185">Reference proteome</keyword>
<dbReference type="PANTHER" id="PTHR47003">
    <property type="entry name" value="OS01G0970900 PROTEIN"/>
    <property type="match status" value="1"/>
</dbReference>
<evidence type="ECO:0000256" key="1">
    <source>
        <dbReference type="ARBA" id="ARBA00022737"/>
    </source>
</evidence>
<dbReference type="Pfam" id="PF12854">
    <property type="entry name" value="PPR_1"/>
    <property type="match status" value="2"/>
</dbReference>
<dbReference type="AlphaFoldDB" id="A0A5J9VLL9"/>
<evidence type="ECO:0000256" key="3">
    <source>
        <dbReference type="PROSITE-ProRule" id="PRU00708"/>
    </source>
</evidence>
<feature type="repeat" description="PPR" evidence="3">
    <location>
        <begin position="351"/>
        <end position="385"/>
    </location>
</feature>
<feature type="repeat" description="PPR" evidence="3">
    <location>
        <begin position="386"/>
        <end position="420"/>
    </location>
</feature>
<accession>A0A5J9VLL9</accession>
<dbReference type="Gramene" id="TVU37033">
    <property type="protein sequence ID" value="TVU37033"/>
    <property type="gene ID" value="EJB05_18998"/>
</dbReference>
<organism evidence="4 5">
    <name type="scientific">Eragrostis curvula</name>
    <name type="common">weeping love grass</name>
    <dbReference type="NCBI Taxonomy" id="38414"/>
    <lineage>
        <taxon>Eukaryota</taxon>
        <taxon>Viridiplantae</taxon>
        <taxon>Streptophyta</taxon>
        <taxon>Embryophyta</taxon>
        <taxon>Tracheophyta</taxon>
        <taxon>Spermatophyta</taxon>
        <taxon>Magnoliopsida</taxon>
        <taxon>Liliopsida</taxon>
        <taxon>Poales</taxon>
        <taxon>Poaceae</taxon>
        <taxon>PACMAD clade</taxon>
        <taxon>Chloridoideae</taxon>
        <taxon>Eragrostideae</taxon>
        <taxon>Eragrostidinae</taxon>
        <taxon>Eragrostis</taxon>
    </lineage>
</organism>
<dbReference type="Pfam" id="PF01535">
    <property type="entry name" value="PPR"/>
    <property type="match status" value="3"/>
</dbReference>
<dbReference type="Gene3D" id="1.25.40.10">
    <property type="entry name" value="Tetratricopeptide repeat domain"/>
    <property type="match status" value="3"/>
</dbReference>
<reference evidence="4 5" key="1">
    <citation type="journal article" date="2019" name="Sci. Rep.">
        <title>A high-quality genome of Eragrostis curvula grass provides insights into Poaceae evolution and supports new strategies to enhance forage quality.</title>
        <authorList>
            <person name="Carballo J."/>
            <person name="Santos B.A.C.M."/>
            <person name="Zappacosta D."/>
            <person name="Garbus I."/>
            <person name="Selva J.P."/>
            <person name="Gallo C.A."/>
            <person name="Diaz A."/>
            <person name="Albertini E."/>
            <person name="Caccamo M."/>
            <person name="Echenique V."/>
        </authorList>
    </citation>
    <scope>NUCLEOTIDE SEQUENCE [LARGE SCALE GENOMIC DNA]</scope>
    <source>
        <strain evidence="5">cv. Victoria</strain>
        <tissue evidence="4">Leaf</tissue>
    </source>
</reference>
<dbReference type="EMBL" id="RWGY01000009">
    <property type="protein sequence ID" value="TVU37033.1"/>
    <property type="molecule type" value="Genomic_DNA"/>
</dbReference>
<comment type="caution">
    <text evidence="4">The sequence shown here is derived from an EMBL/GenBank/DDBJ whole genome shotgun (WGS) entry which is preliminary data.</text>
</comment>
<dbReference type="PANTHER" id="PTHR47003:SF2">
    <property type="entry name" value="OS01G0970900 PROTEIN"/>
    <property type="match status" value="1"/>
</dbReference>
<feature type="repeat" description="PPR" evidence="3">
    <location>
        <begin position="316"/>
        <end position="350"/>
    </location>
</feature>
<feature type="repeat" description="PPR" evidence="3">
    <location>
        <begin position="457"/>
        <end position="491"/>
    </location>
</feature>